<feature type="compositionally biased region" description="Polar residues" evidence="1">
    <location>
        <begin position="142"/>
        <end position="154"/>
    </location>
</feature>
<comment type="caution">
    <text evidence="2">The sequence shown here is derived from an EMBL/GenBank/DDBJ whole genome shotgun (WGS) entry which is preliminary data.</text>
</comment>
<evidence type="ECO:0000313" key="3">
    <source>
        <dbReference type="Proteomes" id="UP001152604"/>
    </source>
</evidence>
<proteinExistence type="predicted"/>
<feature type="region of interest" description="Disordered" evidence="1">
    <location>
        <begin position="93"/>
        <end position="190"/>
    </location>
</feature>
<dbReference type="EMBL" id="CAKXZS010000034">
    <property type="protein sequence ID" value="CAH2405356.1"/>
    <property type="molecule type" value="Genomic_DNA"/>
</dbReference>
<feature type="compositionally biased region" description="Polar residues" evidence="1">
    <location>
        <begin position="174"/>
        <end position="190"/>
    </location>
</feature>
<protein>
    <submittedName>
        <fullName evidence="2">Uncharacterized protein</fullName>
    </submittedName>
</protein>
<reference evidence="2" key="1">
    <citation type="submission" date="2022-03" db="EMBL/GenBank/DDBJ databases">
        <authorList>
            <person name="Brunel B."/>
        </authorList>
    </citation>
    <scope>NUCLEOTIDE SEQUENCE</scope>
    <source>
        <strain evidence="2">STM4922sample</strain>
    </source>
</reference>
<name>A0ABM9E8A1_9HYPH</name>
<evidence type="ECO:0000313" key="2">
    <source>
        <dbReference type="EMBL" id="CAH2405356.1"/>
    </source>
</evidence>
<dbReference type="Proteomes" id="UP001152604">
    <property type="component" value="Unassembled WGS sequence"/>
</dbReference>
<gene>
    <name evidence="2" type="ORF">MES4922_40200</name>
</gene>
<accession>A0ABM9E8A1</accession>
<keyword evidence="3" id="KW-1185">Reference proteome</keyword>
<evidence type="ECO:0000256" key="1">
    <source>
        <dbReference type="SAM" id="MobiDB-lite"/>
    </source>
</evidence>
<organism evidence="2 3">
    <name type="scientific">Mesorhizobium ventifaucium</name>
    <dbReference type="NCBI Taxonomy" id="666020"/>
    <lineage>
        <taxon>Bacteria</taxon>
        <taxon>Pseudomonadati</taxon>
        <taxon>Pseudomonadota</taxon>
        <taxon>Alphaproteobacteria</taxon>
        <taxon>Hyphomicrobiales</taxon>
        <taxon>Phyllobacteriaceae</taxon>
        <taxon>Mesorhizobium</taxon>
    </lineage>
</organism>
<sequence>MKIGSASGPCWRSARHCAAKKNHRWLRSATGHHGARMPQRAIVSRAYAVSGEPIRNFRQSRSPLRPRNAGSIRNFRQTFRQTMKLGFKPRMHRRLPGLRPTTPLKRTMRRPGSGRSLVQPVFPRTGVPMPSLDTPRSVPETPRSSLETPRSSLDTILGPPAKNLDMPRSILDTPVTSSGSPARSTTDGSR</sequence>